<dbReference type="AlphaFoldDB" id="A0A062U5A6"/>
<dbReference type="InterPro" id="IPR022134">
    <property type="entry name" value="DUF3667"/>
</dbReference>
<dbReference type="Pfam" id="PF12412">
    <property type="entry name" value="DUF3667"/>
    <property type="match status" value="1"/>
</dbReference>
<keyword evidence="2" id="KW-1185">Reference proteome</keyword>
<dbReference type="eggNOG" id="COG1566">
    <property type="taxonomic scope" value="Bacteria"/>
</dbReference>
<dbReference type="RefSeq" id="WP_034825946.1">
    <property type="nucleotide sequence ID" value="NZ_AWFA01000015.1"/>
</dbReference>
<dbReference type="Proteomes" id="UP000249123">
    <property type="component" value="Unassembled WGS sequence"/>
</dbReference>
<accession>A0A062U5A6</accession>
<name>A0A062U5A6_9PROT</name>
<evidence type="ECO:0000313" key="1">
    <source>
        <dbReference type="EMBL" id="RAN33982.1"/>
    </source>
</evidence>
<dbReference type="EMBL" id="AWFB01000015">
    <property type="protein sequence ID" value="RAN33982.1"/>
    <property type="molecule type" value="Genomic_DNA"/>
</dbReference>
<comment type="caution">
    <text evidence="1">The sequence shown here is derived from an EMBL/GenBank/DDBJ whole genome shotgun (WGS) entry which is preliminary data.</text>
</comment>
<dbReference type="STRING" id="1280941.HY2_11705"/>
<protein>
    <submittedName>
        <fullName evidence="1">Uncharacterized protein</fullName>
    </submittedName>
</protein>
<dbReference type="OrthoDB" id="9111327at2"/>
<evidence type="ECO:0000313" key="2">
    <source>
        <dbReference type="Proteomes" id="UP000249123"/>
    </source>
</evidence>
<reference evidence="1 2" key="1">
    <citation type="submission" date="2013-04" db="EMBL/GenBank/DDBJ databases">
        <title>Hyphomonas sp. T24B3 Genome Sequencing.</title>
        <authorList>
            <person name="Lai Q."/>
            <person name="Shao Z."/>
        </authorList>
    </citation>
    <scope>NUCLEOTIDE SEQUENCE [LARGE SCALE GENOMIC DNA]</scope>
    <source>
        <strain evidence="1 2">T24B3</strain>
    </source>
</reference>
<organism evidence="1 2">
    <name type="scientific">Hyphomonas pacifica</name>
    <dbReference type="NCBI Taxonomy" id="1280941"/>
    <lineage>
        <taxon>Bacteria</taxon>
        <taxon>Pseudomonadati</taxon>
        <taxon>Pseudomonadota</taxon>
        <taxon>Alphaproteobacteria</taxon>
        <taxon>Hyphomonadales</taxon>
        <taxon>Hyphomonadaceae</taxon>
        <taxon>Hyphomonas</taxon>
    </lineage>
</organism>
<gene>
    <name evidence="1" type="ORF">HY3_11820</name>
</gene>
<proteinExistence type="predicted"/>
<accession>A0A328JWG7</accession>
<sequence length="378" mass="42837">MEHEMEVAGLGSAGGVSHGEHHPVRSGQPCANCKTIVEDRYCTTCGQLASNFHRPVWDLVMSSLADTFALDGRLSRSLPLLLFRPGRMTRNYLDGKRARYVPPFRLFLLSSVLFFLTLFTLGDRLGWYSDWHIGDEIGREIPGTITYVPDGDSDAPDVPVIDEAYVQDLRDELANSDISDERREEISKQLAAAQGGINMNNILLPSGRVDREALRQAVDERVGPEATPEAHEQMWRAADHAATVYENQDKFGARIREWAPRFSLLFMPILSLLLALLYVWHRKQYIYDHVITALHIQTFIYFMLTGLLLVGALLPQNVWWLVMFGLTVPVVYIYKQLRVTYGTGRFMSLMRTLILLLISTIILSTLSVCLVILSFYLV</sequence>